<dbReference type="AlphaFoldDB" id="A0A2P2QPJ1"/>
<sequence>MTKGVVATTGSVPLHGDIACVTYKVVVNSKQKPDTRIRLRF</sequence>
<evidence type="ECO:0000313" key="1">
    <source>
        <dbReference type="EMBL" id="MBX68835.1"/>
    </source>
</evidence>
<organism evidence="1">
    <name type="scientific">Rhizophora mucronata</name>
    <name type="common">Asiatic mangrove</name>
    <dbReference type="NCBI Taxonomy" id="61149"/>
    <lineage>
        <taxon>Eukaryota</taxon>
        <taxon>Viridiplantae</taxon>
        <taxon>Streptophyta</taxon>
        <taxon>Embryophyta</taxon>
        <taxon>Tracheophyta</taxon>
        <taxon>Spermatophyta</taxon>
        <taxon>Magnoliopsida</taxon>
        <taxon>eudicotyledons</taxon>
        <taxon>Gunneridae</taxon>
        <taxon>Pentapetalae</taxon>
        <taxon>rosids</taxon>
        <taxon>fabids</taxon>
        <taxon>Malpighiales</taxon>
        <taxon>Rhizophoraceae</taxon>
        <taxon>Rhizophora</taxon>
    </lineage>
</organism>
<reference evidence="1" key="1">
    <citation type="submission" date="2018-02" db="EMBL/GenBank/DDBJ databases">
        <title>Rhizophora mucronata_Transcriptome.</title>
        <authorList>
            <person name="Meera S.P."/>
            <person name="Sreeshan A."/>
            <person name="Augustine A."/>
        </authorList>
    </citation>
    <scope>NUCLEOTIDE SEQUENCE</scope>
    <source>
        <tissue evidence="1">Leaf</tissue>
    </source>
</reference>
<accession>A0A2P2QPJ1</accession>
<proteinExistence type="predicted"/>
<dbReference type="EMBL" id="GGEC01088351">
    <property type="protein sequence ID" value="MBX68835.1"/>
    <property type="molecule type" value="Transcribed_RNA"/>
</dbReference>
<name>A0A2P2QPJ1_RHIMU</name>
<protein>
    <submittedName>
        <fullName evidence="1">Uncharacterized protein</fullName>
    </submittedName>
</protein>